<protein>
    <submittedName>
        <fullName evidence="2">Uncharacterized protein</fullName>
    </submittedName>
</protein>
<feature type="compositionally biased region" description="Low complexity" evidence="1">
    <location>
        <begin position="20"/>
        <end position="29"/>
    </location>
</feature>
<organism evidence="2">
    <name type="scientific">Tetraselmis sp. GSL018</name>
    <dbReference type="NCBI Taxonomy" id="582737"/>
    <lineage>
        <taxon>Eukaryota</taxon>
        <taxon>Viridiplantae</taxon>
        <taxon>Chlorophyta</taxon>
        <taxon>core chlorophytes</taxon>
        <taxon>Chlorodendrophyceae</taxon>
        <taxon>Chlorodendrales</taxon>
        <taxon>Chlorodendraceae</taxon>
        <taxon>Tetraselmis</taxon>
    </lineage>
</organism>
<reference evidence="2" key="1">
    <citation type="submission" date="2014-05" db="EMBL/GenBank/DDBJ databases">
        <title>The transcriptome of the halophilic microalga Tetraselmis sp. GSL018 isolated from the Great Salt Lake, Utah.</title>
        <authorList>
            <person name="Jinkerson R.E."/>
            <person name="D'Adamo S."/>
            <person name="Posewitz M.C."/>
        </authorList>
    </citation>
    <scope>NUCLEOTIDE SEQUENCE</scope>
    <source>
        <strain evidence="2">GSL018</strain>
    </source>
</reference>
<accession>A0A061RQ40</accession>
<evidence type="ECO:0000313" key="2">
    <source>
        <dbReference type="EMBL" id="JAC72631.1"/>
    </source>
</evidence>
<evidence type="ECO:0000256" key="1">
    <source>
        <dbReference type="SAM" id="MobiDB-lite"/>
    </source>
</evidence>
<feature type="region of interest" description="Disordered" evidence="1">
    <location>
        <begin position="20"/>
        <end position="129"/>
    </location>
</feature>
<feature type="compositionally biased region" description="Low complexity" evidence="1">
    <location>
        <begin position="89"/>
        <end position="102"/>
    </location>
</feature>
<dbReference type="EMBL" id="GBEZ01013347">
    <property type="protein sequence ID" value="JAC72631.1"/>
    <property type="molecule type" value="Transcribed_RNA"/>
</dbReference>
<dbReference type="AlphaFoldDB" id="A0A061RQ40"/>
<gene>
    <name evidence="2" type="ORF">TSPGSL018_30867</name>
</gene>
<name>A0A061RQ40_9CHLO</name>
<proteinExistence type="predicted"/>
<sequence length="182" mass="20263">MGHIPRRVCPAIRRLRIASAAGPGAEAGSVNEDKGRRRRGRELPPIGLGREVRLPQGKKVGERRPPRLPPLPPTLAGAQLRLPHRPQRLSTPKKSPLLPPSTEEAFRKPPPSRRGGCAERNRRRRGPGDETAACSLVRAPVRLAYLAFSFPLKRGAWFGIATWRVPNDACAWSWLRAFVWEC</sequence>